<dbReference type="SMART" id="SM00422">
    <property type="entry name" value="HTH_MERR"/>
    <property type="match status" value="1"/>
</dbReference>
<dbReference type="Proteomes" id="UP000028730">
    <property type="component" value="Unassembled WGS sequence"/>
</dbReference>
<dbReference type="Pfam" id="PF13411">
    <property type="entry name" value="MerR_1"/>
    <property type="match status" value="1"/>
</dbReference>
<dbReference type="PANTHER" id="PTHR30204">
    <property type="entry name" value="REDOX-CYCLING DRUG-SENSING TRANSCRIPTIONAL ACTIVATOR SOXR"/>
    <property type="match status" value="1"/>
</dbReference>
<dbReference type="STRING" id="1341695.BBOMB_0683"/>
<dbReference type="eggNOG" id="COG0789">
    <property type="taxonomic scope" value="Bacteria"/>
</dbReference>
<keyword evidence="1" id="KW-0678">Repressor</keyword>
<evidence type="ECO:0000256" key="2">
    <source>
        <dbReference type="ARBA" id="ARBA00023015"/>
    </source>
</evidence>
<keyword evidence="5" id="KW-0175">Coiled coil</keyword>
<evidence type="ECO:0000313" key="8">
    <source>
        <dbReference type="Proteomes" id="UP000028730"/>
    </source>
</evidence>
<dbReference type="EMBL" id="ATLK01000001">
    <property type="protein sequence ID" value="KFF31336.1"/>
    <property type="molecule type" value="Genomic_DNA"/>
</dbReference>
<sequence>MTLTQYDTCEPIDAQAADIVPDVMAERWSPRWHTIREASLYCGLSESTLRYYEQVGIISGIRRDPISGHRIYDDDDLAALTTISCLSATGMPLADMREYMAQRSSGKVGAQGEVELLQRQRDRLEAERNFLEARSEYVGLKIQYWAAVADGDDELAGEIGAKAAKKAETLGQQASMRQHNVK</sequence>
<dbReference type="PROSITE" id="PS50937">
    <property type="entry name" value="HTH_MERR_2"/>
    <property type="match status" value="1"/>
</dbReference>
<dbReference type="Gene3D" id="1.10.1660.10">
    <property type="match status" value="1"/>
</dbReference>
<feature type="coiled-coil region" evidence="5">
    <location>
        <begin position="107"/>
        <end position="134"/>
    </location>
</feature>
<keyword evidence="8" id="KW-1185">Reference proteome</keyword>
<organism evidence="7 8">
    <name type="scientific">Bifidobacterium bombi DSM 19703</name>
    <dbReference type="NCBI Taxonomy" id="1341695"/>
    <lineage>
        <taxon>Bacteria</taxon>
        <taxon>Bacillati</taxon>
        <taxon>Actinomycetota</taxon>
        <taxon>Actinomycetes</taxon>
        <taxon>Bifidobacteriales</taxon>
        <taxon>Bifidobacteriaceae</taxon>
        <taxon>Bifidobacterium</taxon>
    </lineage>
</organism>
<evidence type="ECO:0000256" key="3">
    <source>
        <dbReference type="ARBA" id="ARBA00023125"/>
    </source>
</evidence>
<name>A0A080N346_9BIFI</name>
<dbReference type="GO" id="GO:0003700">
    <property type="term" value="F:DNA-binding transcription factor activity"/>
    <property type="evidence" value="ECO:0007669"/>
    <property type="project" value="InterPro"/>
</dbReference>
<gene>
    <name evidence="7" type="ORF">BBOMB_0683</name>
</gene>
<protein>
    <submittedName>
        <fullName evidence="7">Transcriptional regulator, MerR family</fullName>
    </submittedName>
</protein>
<evidence type="ECO:0000259" key="6">
    <source>
        <dbReference type="PROSITE" id="PS50937"/>
    </source>
</evidence>
<dbReference type="SUPFAM" id="SSF46955">
    <property type="entry name" value="Putative DNA-binding domain"/>
    <property type="match status" value="1"/>
</dbReference>
<dbReference type="GO" id="GO:0003677">
    <property type="term" value="F:DNA binding"/>
    <property type="evidence" value="ECO:0007669"/>
    <property type="project" value="UniProtKB-KW"/>
</dbReference>
<proteinExistence type="predicted"/>
<evidence type="ECO:0000313" key="7">
    <source>
        <dbReference type="EMBL" id="KFF31336.1"/>
    </source>
</evidence>
<keyword evidence="4" id="KW-0804">Transcription</keyword>
<evidence type="ECO:0000256" key="1">
    <source>
        <dbReference type="ARBA" id="ARBA00022491"/>
    </source>
</evidence>
<evidence type="ECO:0000256" key="5">
    <source>
        <dbReference type="SAM" id="Coils"/>
    </source>
</evidence>
<dbReference type="PANTHER" id="PTHR30204:SF69">
    <property type="entry name" value="MERR-FAMILY TRANSCRIPTIONAL REGULATOR"/>
    <property type="match status" value="1"/>
</dbReference>
<dbReference type="InterPro" id="IPR000551">
    <property type="entry name" value="MerR-type_HTH_dom"/>
</dbReference>
<keyword evidence="2" id="KW-0805">Transcription regulation</keyword>
<feature type="domain" description="HTH merR-type" evidence="6">
    <location>
        <begin position="32"/>
        <end position="102"/>
    </location>
</feature>
<evidence type="ECO:0000256" key="4">
    <source>
        <dbReference type="ARBA" id="ARBA00023163"/>
    </source>
</evidence>
<dbReference type="AlphaFoldDB" id="A0A080N346"/>
<keyword evidence="3" id="KW-0238">DNA-binding</keyword>
<dbReference type="InterPro" id="IPR047057">
    <property type="entry name" value="MerR_fam"/>
</dbReference>
<accession>A0A080N346</accession>
<dbReference type="InterPro" id="IPR009061">
    <property type="entry name" value="DNA-bd_dom_put_sf"/>
</dbReference>
<dbReference type="RefSeq" id="WP_238549867.1">
    <property type="nucleotide sequence ID" value="NZ_ATLK01000001.1"/>
</dbReference>
<comment type="caution">
    <text evidence="7">The sequence shown here is derived from an EMBL/GenBank/DDBJ whole genome shotgun (WGS) entry which is preliminary data.</text>
</comment>
<reference evidence="7 8" key="1">
    <citation type="journal article" date="2014" name="Appl. Environ. Microbiol.">
        <title>Genomic encyclopedia of type strains of the genus Bifidobacterium.</title>
        <authorList>
            <person name="Milani C."/>
            <person name="Lugli G.A."/>
            <person name="Duranti S."/>
            <person name="Turroni F."/>
            <person name="Bottacini F."/>
            <person name="Mangifesta M."/>
            <person name="Sanchez B."/>
            <person name="Viappiani A."/>
            <person name="Mancabelli L."/>
            <person name="Taminiau B."/>
            <person name="Delcenserie V."/>
            <person name="Barrangou R."/>
            <person name="Margolles A."/>
            <person name="van Sinderen D."/>
            <person name="Ventura M."/>
        </authorList>
    </citation>
    <scope>NUCLEOTIDE SEQUENCE [LARGE SCALE GENOMIC DNA]</scope>
    <source>
        <strain evidence="7 8">DSM 19703</strain>
    </source>
</reference>